<name>A0ACC2JDY8_9PEZI</name>
<evidence type="ECO:0000313" key="2">
    <source>
        <dbReference type="Proteomes" id="UP001153332"/>
    </source>
</evidence>
<accession>A0ACC2JDY8</accession>
<sequence>MVGALHSSAMAASKHDIMIVKLDGRSNADQQFLSENWGEYASQYVAAESRQMNELCRRIDNAKLSARASLLREGVPCTVNLSATTLSAMMGGQNCHAEIAFQDNVKWIARFRIPSISSPPLEIRDYILKSEAATMDFLQKHTNIPSPEIFDWACESDPGNPLGQGASLSQKEKVMQQLADTFLEIEKHPFDTMGSIVPSRDATTFEIQGFAHYATYCRGTKGPLGPFHSSFEAAGDLVKLYLAMIASGEIGANYATDVFLVHRYRLDLLDDIGKAAPSGEAFFLKHPDDKGDHILVNDAFDIVGIIDWEWCQTVSKKEAFSSPCMMWPVAKFYDGYNELSDEEERLAMIFQEKSRDDLAKCIMEGRKVQRFFFALGPGSGSHNDRKTLINLFNGLKRAFGSEEEEWEEWRTKALVEWNGDELLQVLLRSKI</sequence>
<protein>
    <submittedName>
        <fullName evidence="1">Uncharacterized protein</fullName>
    </submittedName>
</protein>
<evidence type="ECO:0000313" key="1">
    <source>
        <dbReference type="EMBL" id="KAJ8125737.1"/>
    </source>
</evidence>
<organism evidence="1 2">
    <name type="scientific">Lasiodiplodia mahajangana</name>
    <dbReference type="NCBI Taxonomy" id="1108764"/>
    <lineage>
        <taxon>Eukaryota</taxon>
        <taxon>Fungi</taxon>
        <taxon>Dikarya</taxon>
        <taxon>Ascomycota</taxon>
        <taxon>Pezizomycotina</taxon>
        <taxon>Dothideomycetes</taxon>
        <taxon>Dothideomycetes incertae sedis</taxon>
        <taxon>Botryosphaeriales</taxon>
        <taxon>Botryosphaeriaceae</taxon>
        <taxon>Lasiodiplodia</taxon>
    </lineage>
</organism>
<keyword evidence="2" id="KW-1185">Reference proteome</keyword>
<gene>
    <name evidence="1" type="ORF">O1611_g7900</name>
</gene>
<proteinExistence type="predicted"/>
<reference evidence="1" key="1">
    <citation type="submission" date="2022-12" db="EMBL/GenBank/DDBJ databases">
        <title>Genome Sequence of Lasiodiplodia mahajangana.</title>
        <authorList>
            <person name="Buettner E."/>
        </authorList>
    </citation>
    <scope>NUCLEOTIDE SEQUENCE</scope>
    <source>
        <strain evidence="1">VT137</strain>
    </source>
</reference>
<dbReference type="EMBL" id="JAPUUL010002198">
    <property type="protein sequence ID" value="KAJ8125737.1"/>
    <property type="molecule type" value="Genomic_DNA"/>
</dbReference>
<comment type="caution">
    <text evidence="1">The sequence shown here is derived from an EMBL/GenBank/DDBJ whole genome shotgun (WGS) entry which is preliminary data.</text>
</comment>
<dbReference type="Proteomes" id="UP001153332">
    <property type="component" value="Unassembled WGS sequence"/>
</dbReference>